<name>A0A9X4KN72_9BACL</name>
<evidence type="ECO:0000313" key="3">
    <source>
        <dbReference type="EMBL" id="MDG0794836.1"/>
    </source>
</evidence>
<organism evidence="3 4">
    <name type="scientific">Cohnella ginsengisoli</name>
    <dbReference type="NCBI Taxonomy" id="425004"/>
    <lineage>
        <taxon>Bacteria</taxon>
        <taxon>Bacillati</taxon>
        <taxon>Bacillota</taxon>
        <taxon>Bacilli</taxon>
        <taxon>Bacillales</taxon>
        <taxon>Paenibacillaceae</taxon>
        <taxon>Cohnella</taxon>
    </lineage>
</organism>
<dbReference type="RefSeq" id="WP_277568560.1">
    <property type="nucleotide sequence ID" value="NZ_JAPDHZ010000008.1"/>
</dbReference>
<evidence type="ECO:0000256" key="1">
    <source>
        <dbReference type="SAM" id="MobiDB-lite"/>
    </source>
</evidence>
<dbReference type="Proteomes" id="UP001153387">
    <property type="component" value="Unassembled WGS sequence"/>
</dbReference>
<keyword evidence="4" id="KW-1185">Reference proteome</keyword>
<accession>A0A9X4KN72</accession>
<dbReference type="AlphaFoldDB" id="A0A9X4KN72"/>
<comment type="caution">
    <text evidence="3">The sequence shown here is derived from an EMBL/GenBank/DDBJ whole genome shotgun (WGS) entry which is preliminary data.</text>
</comment>
<dbReference type="InterPro" id="IPR020941">
    <property type="entry name" value="SUFU-like_domain"/>
</dbReference>
<feature type="domain" description="Suppressor of fused-like" evidence="2">
    <location>
        <begin position="59"/>
        <end position="233"/>
    </location>
</feature>
<feature type="region of interest" description="Disordered" evidence="1">
    <location>
        <begin position="1"/>
        <end position="26"/>
    </location>
</feature>
<evidence type="ECO:0000259" key="2">
    <source>
        <dbReference type="Pfam" id="PF05076"/>
    </source>
</evidence>
<reference evidence="3 4" key="1">
    <citation type="submission" date="2022-10" db="EMBL/GenBank/DDBJ databases">
        <title>Comparative genomic analysis of Cohnella hashimotonis sp. nov., isolated from the International Space Station.</title>
        <authorList>
            <person name="Simpson A."/>
            <person name="Venkateswaran K."/>
        </authorList>
    </citation>
    <scope>NUCLEOTIDE SEQUENCE [LARGE SCALE GENOMIC DNA]</scope>
    <source>
        <strain evidence="3 4">DSM 18997</strain>
    </source>
</reference>
<sequence length="243" mass="27497">MRKEEMSAGGSIVYRHEAPDSPPTYAEEDSAYLERVTRHVETHIGPVRNVFHEIVSTHVHLDILVVDPTPQRNFYTLVTCGMGMRPMNVPEGAESWRHAELMLCLPANWPLSEAAFRDEDHYWPVRMLKTIARIPHEYNTWLYLAHTIPNGDPAEPYADNTKLAGAILSIPSTAPAAKDLFTLTAAPGQDVHFFSLLPLYKEEMDFKLKQGPEALFEKLEAAGVNEVLRADRKNVCKKRFGLF</sequence>
<dbReference type="Pfam" id="PF05076">
    <property type="entry name" value="SUFU"/>
    <property type="match status" value="1"/>
</dbReference>
<protein>
    <submittedName>
        <fullName evidence="3">Suppressor of fused domain protein</fullName>
    </submittedName>
</protein>
<proteinExistence type="predicted"/>
<gene>
    <name evidence="3" type="ORF">OMP38_31415</name>
</gene>
<dbReference type="EMBL" id="JAPDHZ010000008">
    <property type="protein sequence ID" value="MDG0794836.1"/>
    <property type="molecule type" value="Genomic_DNA"/>
</dbReference>
<evidence type="ECO:0000313" key="4">
    <source>
        <dbReference type="Proteomes" id="UP001153387"/>
    </source>
</evidence>